<dbReference type="SUPFAM" id="SSF56425">
    <property type="entry name" value="Succinate dehydrogenase/fumarate reductase flavoprotein, catalytic domain"/>
    <property type="match status" value="1"/>
</dbReference>
<evidence type="ECO:0000256" key="2">
    <source>
        <dbReference type="ARBA" id="ARBA00004950"/>
    </source>
</evidence>
<dbReference type="GO" id="GO:0034628">
    <property type="term" value="P:'de novo' NAD+ biosynthetic process from L-aspartate"/>
    <property type="evidence" value="ECO:0007669"/>
    <property type="project" value="TreeGrafter"/>
</dbReference>
<dbReference type="Gene3D" id="3.50.50.60">
    <property type="entry name" value="FAD/NAD(P)-binding domain"/>
    <property type="match status" value="1"/>
</dbReference>
<dbReference type="InterPro" id="IPR027477">
    <property type="entry name" value="Succ_DH/fumarate_Rdtase_cat_sf"/>
</dbReference>
<dbReference type="InterPro" id="IPR036188">
    <property type="entry name" value="FAD/NAD-bd_sf"/>
</dbReference>
<comment type="cofactor">
    <cofactor evidence="1">
        <name>FAD</name>
        <dbReference type="ChEBI" id="CHEBI:57692"/>
    </cofactor>
</comment>
<keyword evidence="7" id="KW-0274">FAD</keyword>
<dbReference type="EMBL" id="FPIB01000021">
    <property type="protein sequence ID" value="SFV90732.1"/>
    <property type="molecule type" value="Genomic_DNA"/>
</dbReference>
<dbReference type="EC" id="1.4.3.16" evidence="4"/>
<dbReference type="SUPFAM" id="SSF51905">
    <property type="entry name" value="FAD/NAD(P)-binding domain"/>
    <property type="match status" value="1"/>
</dbReference>
<evidence type="ECO:0000256" key="8">
    <source>
        <dbReference type="ARBA" id="ARBA00023002"/>
    </source>
</evidence>
<evidence type="ECO:0000313" key="10">
    <source>
        <dbReference type="EMBL" id="SFV90732.1"/>
    </source>
</evidence>
<dbReference type="AlphaFoldDB" id="A0A1W1E9V1"/>
<name>A0A1W1E9V1_9ZZZZ</name>
<reference evidence="10" key="1">
    <citation type="submission" date="2016-10" db="EMBL/GenBank/DDBJ databases">
        <authorList>
            <person name="de Groot N.N."/>
        </authorList>
    </citation>
    <scope>NUCLEOTIDE SEQUENCE</scope>
</reference>
<evidence type="ECO:0000256" key="5">
    <source>
        <dbReference type="ARBA" id="ARBA00022630"/>
    </source>
</evidence>
<dbReference type="NCBIfam" id="TIGR00551">
    <property type="entry name" value="nadB"/>
    <property type="match status" value="1"/>
</dbReference>
<comment type="pathway">
    <text evidence="2">Cofactor biosynthesis; NAD(+) biosynthesis; iminoaspartate from L-aspartate (oxidase route): step 1/1.</text>
</comment>
<dbReference type="InterPro" id="IPR037099">
    <property type="entry name" value="Fum_R/Succ_DH_flav-like_C_sf"/>
</dbReference>
<dbReference type="InterPro" id="IPR005288">
    <property type="entry name" value="NadB"/>
</dbReference>
<comment type="similarity">
    <text evidence="3">Belongs to the FAD-dependent oxidoreductase 2 family. NadB subfamily.</text>
</comment>
<evidence type="ECO:0000256" key="3">
    <source>
        <dbReference type="ARBA" id="ARBA00008562"/>
    </source>
</evidence>
<proteinExistence type="inferred from homology"/>
<organism evidence="10">
    <name type="scientific">hydrothermal vent metagenome</name>
    <dbReference type="NCBI Taxonomy" id="652676"/>
    <lineage>
        <taxon>unclassified sequences</taxon>
        <taxon>metagenomes</taxon>
        <taxon>ecological metagenomes</taxon>
    </lineage>
</organism>
<dbReference type="GO" id="GO:0008734">
    <property type="term" value="F:L-aspartate oxidase activity"/>
    <property type="evidence" value="ECO:0007669"/>
    <property type="project" value="UniProtKB-EC"/>
</dbReference>
<keyword evidence="5" id="KW-0285">Flavoprotein</keyword>
<evidence type="ECO:0000256" key="7">
    <source>
        <dbReference type="ARBA" id="ARBA00022827"/>
    </source>
</evidence>
<dbReference type="Gene3D" id="3.90.700.10">
    <property type="entry name" value="Succinate dehydrogenase/fumarate reductase flavoprotein, catalytic domain"/>
    <property type="match status" value="1"/>
</dbReference>
<gene>
    <name evidence="10" type="ORF">MNB_SV-4-679</name>
</gene>
<dbReference type="PANTHER" id="PTHR42716">
    <property type="entry name" value="L-ASPARTATE OXIDASE"/>
    <property type="match status" value="1"/>
</dbReference>
<evidence type="ECO:0000256" key="4">
    <source>
        <dbReference type="ARBA" id="ARBA00012173"/>
    </source>
</evidence>
<dbReference type="PANTHER" id="PTHR42716:SF2">
    <property type="entry name" value="L-ASPARTATE OXIDASE, CHLOROPLASTIC"/>
    <property type="match status" value="1"/>
</dbReference>
<dbReference type="InterPro" id="IPR003953">
    <property type="entry name" value="FAD-dep_OxRdtase_2_FAD-bd"/>
</dbReference>
<keyword evidence="8 10" id="KW-0560">Oxidoreductase</keyword>
<dbReference type="Gene3D" id="1.20.58.100">
    <property type="entry name" value="Fumarate reductase/succinate dehydrogenase flavoprotein-like, C-terminal domain"/>
    <property type="match status" value="1"/>
</dbReference>
<dbReference type="SUPFAM" id="SSF46977">
    <property type="entry name" value="Succinate dehydrogenase/fumarate reductase flavoprotein C-terminal domain"/>
    <property type="match status" value="1"/>
</dbReference>
<evidence type="ECO:0000259" key="9">
    <source>
        <dbReference type="Pfam" id="PF00890"/>
    </source>
</evidence>
<keyword evidence="6" id="KW-0662">Pyridine nucleotide biosynthesis</keyword>
<dbReference type="UniPathway" id="UPA00253">
    <property type="reaction ID" value="UER00326"/>
</dbReference>
<sequence>MNKYDVLIIGAGIAGLYAAMQLPSSKKVLVVCKDIPWECNTFYAQGGMVTALDEHDVPVHVEDTMAAGAYHNNREAVEILSRTSLETTPDLIARGMEFDKNEEGHILYTKEAAHSVPRIVHAGGDATGRYMHYFMMVQNKHQLQRNTLVYDLLIENGRCYGVKATVNYEPTTIYADDVIIASGGIGSLYAYNTNSRTVSADIHGICVEKGIELADMEFMQFHPTVFVDTPYARKLLLTEALRGEGAHVVGENGNRFLFEYDERGELASRDIVARGIFDYKRKTGENAYLDFSMFEEKWFHERFPNITRTFEAIGYHFPQDHISVSPAFHYANGGIKCDTNGCIPGMEGLYVIGEAARTGVHGANRLASNSLLEGVVFAKRAVEHLLGKTHSGGVTPAFEKDYGNILHKENDKVYKQKLRQIMWEDIGIIRTTKGLHEAKNLIYDMKNREIGRLLQLRLNTASAIVEAALARTESLGSHYIES</sequence>
<accession>A0A1W1E9V1</accession>
<dbReference type="Pfam" id="PF00890">
    <property type="entry name" value="FAD_binding_2"/>
    <property type="match status" value="1"/>
</dbReference>
<feature type="domain" description="FAD-dependent oxidoreductase 2 FAD-binding" evidence="9">
    <location>
        <begin position="5"/>
        <end position="371"/>
    </location>
</feature>
<evidence type="ECO:0000256" key="1">
    <source>
        <dbReference type="ARBA" id="ARBA00001974"/>
    </source>
</evidence>
<evidence type="ECO:0000256" key="6">
    <source>
        <dbReference type="ARBA" id="ARBA00022642"/>
    </source>
</evidence>
<protein>
    <recommendedName>
        <fullName evidence="4">L-aspartate oxidase</fullName>
        <ecNumber evidence="4">1.4.3.16</ecNumber>
    </recommendedName>
</protein>